<gene>
    <name evidence="2" type="ORF">G9470_20100</name>
</gene>
<evidence type="ECO:0000313" key="3">
    <source>
        <dbReference type="Proteomes" id="UP000539052"/>
    </source>
</evidence>
<keyword evidence="3" id="KW-1185">Reference proteome</keyword>
<proteinExistence type="predicted"/>
<organism evidence="2 3">
    <name type="scientific">Lacrimispora defluvii</name>
    <dbReference type="NCBI Taxonomy" id="2719233"/>
    <lineage>
        <taxon>Bacteria</taxon>
        <taxon>Bacillati</taxon>
        <taxon>Bacillota</taxon>
        <taxon>Clostridia</taxon>
        <taxon>Lachnospirales</taxon>
        <taxon>Lachnospiraceae</taxon>
        <taxon>Lacrimispora</taxon>
    </lineage>
</organism>
<dbReference type="Pfam" id="PF24963">
    <property type="entry name" value="DUF7768"/>
    <property type="match status" value="1"/>
</dbReference>
<protein>
    <submittedName>
        <fullName evidence="2">DUF4406 domain-containing protein</fullName>
    </submittedName>
</protein>
<evidence type="ECO:0000313" key="2">
    <source>
        <dbReference type="EMBL" id="NNJ32070.1"/>
    </source>
</evidence>
<name>A0ABX1VVK4_9FIRM</name>
<evidence type="ECO:0000259" key="1">
    <source>
        <dbReference type="Pfam" id="PF24963"/>
    </source>
</evidence>
<dbReference type="Gene3D" id="3.40.50.10400">
    <property type="entry name" value="Hypothetical protein PA1492"/>
    <property type="match status" value="1"/>
</dbReference>
<feature type="domain" description="DUF7768" evidence="1">
    <location>
        <begin position="2"/>
        <end position="98"/>
    </location>
</feature>
<accession>A0ABX1VVK4</accession>
<comment type="caution">
    <text evidence="2">The sequence shown here is derived from an EMBL/GenBank/DDBJ whole genome shotgun (WGS) entry which is preliminary data.</text>
</comment>
<reference evidence="2 3" key="1">
    <citation type="submission" date="2020-03" db="EMBL/GenBank/DDBJ databases">
        <title>Genome Sequence of industrial isolate, B5A.</title>
        <authorList>
            <person name="Sharma S."/>
            <person name="Patil P.B."/>
            <person name="Korpole S."/>
        </authorList>
    </citation>
    <scope>NUCLEOTIDE SEQUENCE [LARGE SCALE GENOMIC DNA]</scope>
    <source>
        <strain evidence="2 3">PI-S10-B5A</strain>
    </source>
</reference>
<dbReference type="InterPro" id="IPR056670">
    <property type="entry name" value="DUF7768"/>
</dbReference>
<sequence>MKMIFVSSPYAGDVEKNIEFSKQACHYVIITGNAFFCPHLLYPQVLDDVNPEERSLGMKMAKQLLSACDELWVFGDRISHGMFEEIEYARQHNIPLKRIISMDMLQEETVLCMEMH</sequence>
<dbReference type="Proteomes" id="UP000539052">
    <property type="component" value="Unassembled WGS sequence"/>
</dbReference>
<dbReference type="EMBL" id="JAAOXG010000045">
    <property type="protein sequence ID" value="NNJ32070.1"/>
    <property type="molecule type" value="Genomic_DNA"/>
</dbReference>
<dbReference type="RefSeq" id="WP_170823175.1">
    <property type="nucleotide sequence ID" value="NZ_JAAOXG010000045.1"/>
</dbReference>